<dbReference type="InterPro" id="IPR032675">
    <property type="entry name" value="LRR_dom_sf"/>
</dbReference>
<proteinExistence type="predicted"/>
<dbReference type="InterPro" id="IPR056789">
    <property type="entry name" value="LRR_R13L1-DRL21"/>
</dbReference>
<dbReference type="SUPFAM" id="SSF52047">
    <property type="entry name" value="RNI-like"/>
    <property type="match status" value="1"/>
</dbReference>
<dbReference type="EMBL" id="JABWDY010019477">
    <property type="protein sequence ID" value="KAF5193893.1"/>
    <property type="molecule type" value="Genomic_DNA"/>
</dbReference>
<evidence type="ECO:0000259" key="1">
    <source>
        <dbReference type="Pfam" id="PF25019"/>
    </source>
</evidence>
<comment type="caution">
    <text evidence="2">The sequence shown here is derived from an EMBL/GenBank/DDBJ whole genome shotgun (WGS) entry which is preliminary data.</text>
</comment>
<protein>
    <submittedName>
        <fullName evidence="2">Rni-like superfamily protein</fullName>
    </submittedName>
</protein>
<evidence type="ECO:0000313" key="2">
    <source>
        <dbReference type="EMBL" id="KAF5193893.1"/>
    </source>
</evidence>
<gene>
    <name evidence="2" type="ORF">FRX31_016520</name>
</gene>
<organism evidence="2 3">
    <name type="scientific">Thalictrum thalictroides</name>
    <name type="common">Rue-anemone</name>
    <name type="synonym">Anemone thalictroides</name>
    <dbReference type="NCBI Taxonomy" id="46969"/>
    <lineage>
        <taxon>Eukaryota</taxon>
        <taxon>Viridiplantae</taxon>
        <taxon>Streptophyta</taxon>
        <taxon>Embryophyta</taxon>
        <taxon>Tracheophyta</taxon>
        <taxon>Spermatophyta</taxon>
        <taxon>Magnoliopsida</taxon>
        <taxon>Ranunculales</taxon>
        <taxon>Ranunculaceae</taxon>
        <taxon>Thalictroideae</taxon>
        <taxon>Thalictrum</taxon>
    </lineage>
</organism>
<dbReference type="AlphaFoldDB" id="A0A7J6WAB5"/>
<sequence length="250" mass="28690">MVVSVARKAEFFDFDNAGKPMNVCPKSRRACLVVLPTDQRIQGTASSSKQEERPPHEQVITLFNVIQQVKIYPCQLKELAELQKLRKLNINVGNDAVVAEEDLSQLQRFKTLRVLTIRWGGVVHSTPKESSSLKRAATMTMDYLSMPPNLEKLDLQCFPHEVSPKWLRSSNLKNLKRLYIKGGKLGSLKNEAGDEAWNVKILRLKFLIDMVMNWSDMLSKFPHMVYLEKIKCDKLEFPCDKNGVWPDETR</sequence>
<evidence type="ECO:0000313" key="3">
    <source>
        <dbReference type="Proteomes" id="UP000554482"/>
    </source>
</evidence>
<dbReference type="Gene3D" id="3.80.10.10">
    <property type="entry name" value="Ribonuclease Inhibitor"/>
    <property type="match status" value="1"/>
</dbReference>
<dbReference type="OrthoDB" id="1706180at2759"/>
<dbReference type="Proteomes" id="UP000554482">
    <property type="component" value="Unassembled WGS sequence"/>
</dbReference>
<accession>A0A7J6WAB5</accession>
<keyword evidence="3" id="KW-1185">Reference proteome</keyword>
<dbReference type="Pfam" id="PF25019">
    <property type="entry name" value="LRR_R13L1-DRL21"/>
    <property type="match status" value="1"/>
</dbReference>
<reference evidence="2 3" key="1">
    <citation type="submission" date="2020-06" db="EMBL/GenBank/DDBJ databases">
        <title>Transcriptomic and genomic resources for Thalictrum thalictroides and T. hernandezii: Facilitating candidate gene discovery in an emerging model plant lineage.</title>
        <authorList>
            <person name="Arias T."/>
            <person name="Riano-Pachon D.M."/>
            <person name="Di Stilio V.S."/>
        </authorList>
    </citation>
    <scope>NUCLEOTIDE SEQUENCE [LARGE SCALE GENOMIC DNA]</scope>
    <source>
        <strain evidence="3">cv. WT478/WT964</strain>
        <tissue evidence="2">Leaves</tissue>
    </source>
</reference>
<name>A0A7J6WAB5_THATH</name>
<feature type="domain" description="R13L1/DRL21-like LRR repeat region" evidence="1">
    <location>
        <begin position="76"/>
        <end position="182"/>
    </location>
</feature>